<evidence type="ECO:0000313" key="2">
    <source>
        <dbReference type="EMBL" id="QEC79255.1"/>
    </source>
</evidence>
<reference evidence="2 3" key="1">
    <citation type="journal article" date="2013" name="J. Microbiol.">
        <title>Mucilaginibacter ginsenosidivorax sp. nov., with ginsenoside converting activity isolated from sediment.</title>
        <authorList>
            <person name="Kim J.K."/>
            <person name="Choi T.E."/>
            <person name="Liu Q.M."/>
            <person name="Park H.Y."/>
            <person name="Yi T.H."/>
            <person name="Yoon M.H."/>
            <person name="Kim S.C."/>
            <person name="Im W.T."/>
        </authorList>
    </citation>
    <scope>NUCLEOTIDE SEQUENCE [LARGE SCALE GENOMIC DNA]</scope>
    <source>
        <strain evidence="2 3">KHI28</strain>
    </source>
</reference>
<proteinExistence type="predicted"/>
<dbReference type="OrthoDB" id="9803111at2"/>
<dbReference type="InterPro" id="IPR001509">
    <property type="entry name" value="Epimerase_deHydtase"/>
</dbReference>
<evidence type="ECO:0000259" key="1">
    <source>
        <dbReference type="Pfam" id="PF01370"/>
    </source>
</evidence>
<organism evidence="2 3">
    <name type="scientific">Mucilaginibacter ginsenosidivorax</name>
    <dbReference type="NCBI Taxonomy" id="862126"/>
    <lineage>
        <taxon>Bacteria</taxon>
        <taxon>Pseudomonadati</taxon>
        <taxon>Bacteroidota</taxon>
        <taxon>Sphingobacteriia</taxon>
        <taxon>Sphingobacteriales</taxon>
        <taxon>Sphingobacteriaceae</taxon>
        <taxon>Mucilaginibacter</taxon>
    </lineage>
</organism>
<dbReference type="InterPro" id="IPR036291">
    <property type="entry name" value="NAD(P)-bd_dom_sf"/>
</dbReference>
<dbReference type="GO" id="GO:0004029">
    <property type="term" value="F:aldehyde dehydrogenase (NAD+) activity"/>
    <property type="evidence" value="ECO:0007669"/>
    <property type="project" value="TreeGrafter"/>
</dbReference>
<dbReference type="Gene3D" id="3.40.50.720">
    <property type="entry name" value="NAD(P)-binding Rossmann-like Domain"/>
    <property type="match status" value="1"/>
</dbReference>
<dbReference type="Proteomes" id="UP000321362">
    <property type="component" value="Chromosome"/>
</dbReference>
<dbReference type="AlphaFoldDB" id="A0A5B8W8E9"/>
<sequence>MKVLVTGATGFIGRQLTLALAQKDFEVKALCRNTAHPYLLKHKNIEPVKGDILDAAGLLNALQGCSQVYHTAALAKMWSRNPDDFHTTNVTGTRNVLEAAAATGIQKIVYTSTCGVWGPTLKYPLSENEPRIVGFPIAYERTKYLAELEVQQFVKQGLDVVTVNPSRVFGEGPVTDSNTVGKMVCGYLKGNWRIIPGNGQQVANYAFLDDVVAGHMAAMEKGIAGNRYILGGEDISFNQFFSTLTAVSGKYRSMLNIPQRAIKAYSRVEWLKTRLTGLPPVFLPEFADRLKFDQKYSSQKAVDQLGYQITPFYEGMQRTVNYLKVN</sequence>
<protein>
    <submittedName>
        <fullName evidence="2">NAD-dependent epimerase/dehydratase family protein</fullName>
    </submittedName>
</protein>
<dbReference type="KEGG" id="mgk:FSB76_26125"/>
<dbReference type="PANTHER" id="PTHR48079">
    <property type="entry name" value="PROTEIN YEEZ"/>
    <property type="match status" value="1"/>
</dbReference>
<dbReference type="EMBL" id="CP042437">
    <property type="protein sequence ID" value="QEC79255.1"/>
    <property type="molecule type" value="Genomic_DNA"/>
</dbReference>
<name>A0A5B8W8E9_9SPHI</name>
<accession>A0A5B8W8E9</accession>
<dbReference type="InterPro" id="IPR051783">
    <property type="entry name" value="NAD(P)-dependent_oxidoreduct"/>
</dbReference>
<evidence type="ECO:0000313" key="3">
    <source>
        <dbReference type="Proteomes" id="UP000321362"/>
    </source>
</evidence>
<dbReference type="RefSeq" id="WP_147058666.1">
    <property type="nucleotide sequence ID" value="NZ_CP042437.1"/>
</dbReference>
<dbReference type="GO" id="GO:0005737">
    <property type="term" value="C:cytoplasm"/>
    <property type="evidence" value="ECO:0007669"/>
    <property type="project" value="TreeGrafter"/>
</dbReference>
<dbReference type="Pfam" id="PF01370">
    <property type="entry name" value="Epimerase"/>
    <property type="match status" value="1"/>
</dbReference>
<dbReference type="SUPFAM" id="SSF51735">
    <property type="entry name" value="NAD(P)-binding Rossmann-fold domains"/>
    <property type="match status" value="1"/>
</dbReference>
<dbReference type="PANTHER" id="PTHR48079:SF6">
    <property type="entry name" value="NAD(P)-BINDING DOMAIN-CONTAINING PROTEIN-RELATED"/>
    <property type="match status" value="1"/>
</dbReference>
<feature type="domain" description="NAD-dependent epimerase/dehydratase" evidence="1">
    <location>
        <begin position="3"/>
        <end position="231"/>
    </location>
</feature>
<gene>
    <name evidence="2" type="ORF">FSB76_26125</name>
</gene>
<keyword evidence="3" id="KW-1185">Reference proteome</keyword>